<dbReference type="AlphaFoldDB" id="A0A917IP91"/>
<dbReference type="InterPro" id="IPR000417">
    <property type="entry name" value="Hyethyz_kinase"/>
</dbReference>
<dbReference type="Pfam" id="PF02110">
    <property type="entry name" value="HK"/>
    <property type="match status" value="1"/>
</dbReference>
<dbReference type="Gene3D" id="3.40.1190.20">
    <property type="match status" value="1"/>
</dbReference>
<comment type="pathway">
    <text evidence="3 11">Cofactor biosynthesis; thiamine diphosphate biosynthesis; 4-methyl-5-(2-phosphoethyl)-thiazole from 5-(2-hydroxyethyl)-4-methylthiazole: step 1/1.</text>
</comment>
<keyword evidence="10 11" id="KW-0784">Thiamine biosynthesis</keyword>
<evidence type="ECO:0000256" key="1">
    <source>
        <dbReference type="ARBA" id="ARBA00001771"/>
    </source>
</evidence>
<reference evidence="12" key="2">
    <citation type="submission" date="2020-09" db="EMBL/GenBank/DDBJ databases">
        <authorList>
            <person name="Sun Q."/>
            <person name="Zhou Y."/>
        </authorList>
    </citation>
    <scope>NUCLEOTIDE SEQUENCE</scope>
    <source>
        <strain evidence="12">CGMCC 1.15290</strain>
    </source>
</reference>
<proteinExistence type="inferred from homology"/>
<reference evidence="12" key="1">
    <citation type="journal article" date="2014" name="Int. J. Syst. Evol. Microbiol.">
        <title>Complete genome sequence of Corynebacterium casei LMG S-19264T (=DSM 44701T), isolated from a smear-ripened cheese.</title>
        <authorList>
            <consortium name="US DOE Joint Genome Institute (JGI-PGF)"/>
            <person name="Walter F."/>
            <person name="Albersmeier A."/>
            <person name="Kalinowski J."/>
            <person name="Ruckert C."/>
        </authorList>
    </citation>
    <scope>NUCLEOTIDE SEQUENCE</scope>
    <source>
        <strain evidence="12">CGMCC 1.15290</strain>
    </source>
</reference>
<accession>A0A917IP91</accession>
<keyword evidence="5 11" id="KW-0479">Metal-binding</keyword>
<dbReference type="GO" id="GO:0009228">
    <property type="term" value="P:thiamine biosynthetic process"/>
    <property type="evidence" value="ECO:0007669"/>
    <property type="project" value="UniProtKB-KW"/>
</dbReference>
<keyword evidence="9 11" id="KW-0460">Magnesium</keyword>
<keyword evidence="7 11" id="KW-0418">Kinase</keyword>
<feature type="binding site" evidence="11">
    <location>
        <position position="46"/>
    </location>
    <ligand>
        <name>substrate</name>
    </ligand>
</feature>
<keyword evidence="8 11" id="KW-0067">ATP-binding</keyword>
<comment type="similarity">
    <text evidence="11">Belongs to the Thz kinase family.</text>
</comment>
<dbReference type="HAMAP" id="MF_00228">
    <property type="entry name" value="Thz_kinase"/>
    <property type="match status" value="1"/>
</dbReference>
<keyword evidence="4 11" id="KW-0808">Transferase</keyword>
<evidence type="ECO:0000256" key="3">
    <source>
        <dbReference type="ARBA" id="ARBA00004868"/>
    </source>
</evidence>
<evidence type="ECO:0000256" key="8">
    <source>
        <dbReference type="ARBA" id="ARBA00022840"/>
    </source>
</evidence>
<evidence type="ECO:0000256" key="6">
    <source>
        <dbReference type="ARBA" id="ARBA00022741"/>
    </source>
</evidence>
<name>A0A917IP91_9BACT</name>
<evidence type="ECO:0000256" key="9">
    <source>
        <dbReference type="ARBA" id="ARBA00022842"/>
    </source>
</evidence>
<keyword evidence="13" id="KW-1185">Reference proteome</keyword>
<feature type="binding site" evidence="11">
    <location>
        <position position="122"/>
    </location>
    <ligand>
        <name>ATP</name>
        <dbReference type="ChEBI" id="CHEBI:30616"/>
    </ligand>
</feature>
<dbReference type="CDD" id="cd01170">
    <property type="entry name" value="THZ_kinase"/>
    <property type="match status" value="1"/>
</dbReference>
<evidence type="ECO:0000313" key="12">
    <source>
        <dbReference type="EMBL" id="GGH60275.1"/>
    </source>
</evidence>
<evidence type="ECO:0000256" key="10">
    <source>
        <dbReference type="ARBA" id="ARBA00022977"/>
    </source>
</evidence>
<dbReference type="EC" id="2.7.1.50" evidence="11"/>
<evidence type="ECO:0000256" key="5">
    <source>
        <dbReference type="ARBA" id="ARBA00022723"/>
    </source>
</evidence>
<keyword evidence="6 11" id="KW-0547">Nucleotide-binding</keyword>
<dbReference type="Proteomes" id="UP000627292">
    <property type="component" value="Unassembled WGS sequence"/>
</dbReference>
<comment type="catalytic activity">
    <reaction evidence="1 11">
        <text>5-(2-hydroxyethyl)-4-methylthiazole + ATP = 4-methyl-5-(2-phosphooxyethyl)-thiazole + ADP + H(+)</text>
        <dbReference type="Rhea" id="RHEA:24212"/>
        <dbReference type="ChEBI" id="CHEBI:15378"/>
        <dbReference type="ChEBI" id="CHEBI:17957"/>
        <dbReference type="ChEBI" id="CHEBI:30616"/>
        <dbReference type="ChEBI" id="CHEBI:58296"/>
        <dbReference type="ChEBI" id="CHEBI:456216"/>
        <dbReference type="EC" id="2.7.1.50"/>
    </reaction>
</comment>
<dbReference type="PRINTS" id="PR01099">
    <property type="entry name" value="HYETHTZKNASE"/>
</dbReference>
<dbReference type="GO" id="GO:0004417">
    <property type="term" value="F:hydroxyethylthiazole kinase activity"/>
    <property type="evidence" value="ECO:0007669"/>
    <property type="project" value="UniProtKB-UniRule"/>
</dbReference>
<evidence type="ECO:0000256" key="2">
    <source>
        <dbReference type="ARBA" id="ARBA00001946"/>
    </source>
</evidence>
<feature type="binding site" evidence="11">
    <location>
        <position position="195"/>
    </location>
    <ligand>
        <name>substrate</name>
    </ligand>
</feature>
<dbReference type="EMBL" id="BMIB01000001">
    <property type="protein sequence ID" value="GGH60275.1"/>
    <property type="molecule type" value="Genomic_DNA"/>
</dbReference>
<dbReference type="RefSeq" id="WP_188950679.1">
    <property type="nucleotide sequence ID" value="NZ_BMIB01000001.1"/>
</dbReference>
<dbReference type="NCBIfam" id="NF006830">
    <property type="entry name" value="PRK09355.1"/>
    <property type="match status" value="1"/>
</dbReference>
<evidence type="ECO:0000256" key="4">
    <source>
        <dbReference type="ARBA" id="ARBA00022679"/>
    </source>
</evidence>
<evidence type="ECO:0000256" key="11">
    <source>
        <dbReference type="HAMAP-Rule" id="MF_00228"/>
    </source>
</evidence>
<comment type="cofactor">
    <cofactor evidence="2 11">
        <name>Mg(2+)</name>
        <dbReference type="ChEBI" id="CHEBI:18420"/>
    </cofactor>
</comment>
<dbReference type="GO" id="GO:0009229">
    <property type="term" value="P:thiamine diphosphate biosynthetic process"/>
    <property type="evidence" value="ECO:0007669"/>
    <property type="project" value="UniProtKB-UniRule"/>
</dbReference>
<dbReference type="SUPFAM" id="SSF53613">
    <property type="entry name" value="Ribokinase-like"/>
    <property type="match status" value="1"/>
</dbReference>
<sequence>MVQPKQLWHRVLAVRNAGPLVHNITNYVVMNNTANALLAVGASPVMAHAHEEMNDMVSIAGALVVNIGTLDAYWVESMQKAILQAKNLQKPWVLDPVGAGASAYRNTVLIQLLHTHTPSVIRGNASEIMSLAHTSAATKGVDSVHTSEQALRAAAAVSNTFDCVVCVSGETDFIVYKDTITGVSNGSPLMTRVTGLGCTASAITGAFCAVAEGHYTEATIAAMALMGIAGELAAEKAAGPGTLQLHFLDALYNITEEDFVARIKLSAHDAV</sequence>
<feature type="binding site" evidence="11">
    <location>
        <position position="168"/>
    </location>
    <ligand>
        <name>ATP</name>
        <dbReference type="ChEBI" id="CHEBI:30616"/>
    </ligand>
</feature>
<dbReference type="GO" id="GO:0005524">
    <property type="term" value="F:ATP binding"/>
    <property type="evidence" value="ECO:0007669"/>
    <property type="project" value="UniProtKB-UniRule"/>
</dbReference>
<dbReference type="NCBIfam" id="TIGR00694">
    <property type="entry name" value="thiM"/>
    <property type="match status" value="1"/>
</dbReference>
<protein>
    <recommendedName>
        <fullName evidence="11">Hydroxyethylthiazole kinase</fullName>
        <ecNumber evidence="11">2.7.1.50</ecNumber>
    </recommendedName>
    <alternativeName>
        <fullName evidence="11">4-methyl-5-beta-hydroxyethylthiazole kinase</fullName>
        <shortName evidence="11">TH kinase</shortName>
        <shortName evidence="11">Thz kinase</shortName>
    </alternativeName>
</protein>
<comment type="caution">
    <text evidence="12">The sequence shown here is derived from an EMBL/GenBank/DDBJ whole genome shotgun (WGS) entry which is preliminary data.</text>
</comment>
<dbReference type="GO" id="GO:0000287">
    <property type="term" value="F:magnesium ion binding"/>
    <property type="evidence" value="ECO:0007669"/>
    <property type="project" value="UniProtKB-UniRule"/>
</dbReference>
<evidence type="ECO:0000256" key="7">
    <source>
        <dbReference type="ARBA" id="ARBA00022777"/>
    </source>
</evidence>
<gene>
    <name evidence="11 12" type="primary">thiM</name>
    <name evidence="12" type="ORF">GCM10011379_07950</name>
</gene>
<evidence type="ECO:0000313" key="13">
    <source>
        <dbReference type="Proteomes" id="UP000627292"/>
    </source>
</evidence>
<organism evidence="12 13">
    <name type="scientific">Filimonas zeae</name>
    <dbReference type="NCBI Taxonomy" id="1737353"/>
    <lineage>
        <taxon>Bacteria</taxon>
        <taxon>Pseudomonadati</taxon>
        <taxon>Bacteroidota</taxon>
        <taxon>Chitinophagia</taxon>
        <taxon>Chitinophagales</taxon>
        <taxon>Chitinophagaceae</taxon>
        <taxon>Filimonas</taxon>
    </lineage>
</organism>
<dbReference type="PIRSF" id="PIRSF000513">
    <property type="entry name" value="Thz_kinase"/>
    <property type="match status" value="1"/>
</dbReference>
<dbReference type="InterPro" id="IPR029056">
    <property type="entry name" value="Ribokinase-like"/>
</dbReference>
<comment type="function">
    <text evidence="11">Catalyzes the phosphorylation of the hydroxyl group of 4-methyl-5-beta-hydroxyethylthiazole (THZ).</text>
</comment>